<reference evidence="2" key="1">
    <citation type="submission" date="2021-06" db="EMBL/GenBank/DDBJ databases">
        <authorList>
            <person name="Kallberg Y."/>
            <person name="Tangrot J."/>
            <person name="Rosling A."/>
        </authorList>
    </citation>
    <scope>NUCLEOTIDE SEQUENCE</scope>
    <source>
        <strain evidence="2">MA453B</strain>
    </source>
</reference>
<dbReference type="AlphaFoldDB" id="A0A9N9EPU3"/>
<dbReference type="Proteomes" id="UP000789405">
    <property type="component" value="Unassembled WGS sequence"/>
</dbReference>
<organism evidence="2 3">
    <name type="scientific">Dentiscutata erythropus</name>
    <dbReference type="NCBI Taxonomy" id="1348616"/>
    <lineage>
        <taxon>Eukaryota</taxon>
        <taxon>Fungi</taxon>
        <taxon>Fungi incertae sedis</taxon>
        <taxon>Mucoromycota</taxon>
        <taxon>Glomeromycotina</taxon>
        <taxon>Glomeromycetes</taxon>
        <taxon>Diversisporales</taxon>
        <taxon>Gigasporaceae</taxon>
        <taxon>Dentiscutata</taxon>
    </lineage>
</organism>
<accession>A0A9N9EPU3</accession>
<feature type="region of interest" description="Disordered" evidence="1">
    <location>
        <begin position="70"/>
        <end position="100"/>
    </location>
</feature>
<proteinExistence type="predicted"/>
<evidence type="ECO:0000313" key="2">
    <source>
        <dbReference type="EMBL" id="CAG8689283.1"/>
    </source>
</evidence>
<protein>
    <submittedName>
        <fullName evidence="2">9065_t:CDS:1</fullName>
    </submittedName>
</protein>
<keyword evidence="3" id="KW-1185">Reference proteome</keyword>
<evidence type="ECO:0000313" key="3">
    <source>
        <dbReference type="Proteomes" id="UP000789405"/>
    </source>
</evidence>
<dbReference type="EMBL" id="CAJVPY010007950">
    <property type="protein sequence ID" value="CAG8689283.1"/>
    <property type="molecule type" value="Genomic_DNA"/>
</dbReference>
<evidence type="ECO:0000256" key="1">
    <source>
        <dbReference type="SAM" id="MobiDB-lite"/>
    </source>
</evidence>
<feature type="compositionally biased region" description="Basic and acidic residues" evidence="1">
    <location>
        <begin position="78"/>
        <end position="92"/>
    </location>
</feature>
<sequence length="100" mass="11913">MVEEPPKKKISNYEIVNHHKKLANMRNIKGLDKPTKETFEIQEAEVEEIEIFRAIAQEYFIDDSDEEVDTIPWDLSTEESKWKYDEDTKNTDENTEQEYA</sequence>
<comment type="caution">
    <text evidence="2">The sequence shown here is derived from an EMBL/GenBank/DDBJ whole genome shotgun (WGS) entry which is preliminary data.</text>
</comment>
<gene>
    <name evidence="2" type="ORF">DERYTH_LOCUS12267</name>
</gene>
<name>A0A9N9EPU3_9GLOM</name>